<sequence>MADRTTFWKTATYTLAVLLEQNSAAHSSVGAQAVDELLQRGKFTQLESDSKPQTKGEMKETPAVQENGQPVLPNGADALRESFGDWAVECKIVGTARACSMGLFQEDAKTRKKIIAMVISPPENGSTRIMILMPFGLALADGIRLKLDSRPTDHVAQFATCIPDGCLVLIAFSNASMETLKQAKTLTITATLYGSATGPAFTISLKGLAAAHARLMGLRRQGRNE</sequence>
<dbReference type="Proteomes" id="UP001496627">
    <property type="component" value="Unassembled WGS sequence"/>
</dbReference>
<comment type="caution">
    <text evidence="2">The sequence shown here is derived from an EMBL/GenBank/DDBJ whole genome shotgun (WGS) entry which is preliminary data.</text>
</comment>
<organism evidence="2 3">
    <name type="scientific">Neorhizobium phenanthreniclasticum</name>
    <dbReference type="NCBI Taxonomy" id="3157917"/>
    <lineage>
        <taxon>Bacteria</taxon>
        <taxon>Pseudomonadati</taxon>
        <taxon>Pseudomonadota</taxon>
        <taxon>Alphaproteobacteria</taxon>
        <taxon>Hyphomicrobiales</taxon>
        <taxon>Rhizobiaceae</taxon>
        <taxon>Rhizobium/Agrobacterium group</taxon>
        <taxon>Neorhizobium</taxon>
    </lineage>
</organism>
<dbReference type="RefSeq" id="WP_348863889.1">
    <property type="nucleotide sequence ID" value="NZ_JBEAAL010000018.1"/>
</dbReference>
<name>A0ABV0M8W6_9HYPH</name>
<dbReference type="Gene3D" id="2.60.40.1880">
    <property type="entry name" value="Invasion associated locus B (IalB) protein"/>
    <property type="match status" value="1"/>
</dbReference>
<feature type="compositionally biased region" description="Basic and acidic residues" evidence="1">
    <location>
        <begin position="48"/>
        <end position="60"/>
    </location>
</feature>
<feature type="region of interest" description="Disordered" evidence="1">
    <location>
        <begin position="44"/>
        <end position="74"/>
    </location>
</feature>
<evidence type="ECO:0000256" key="1">
    <source>
        <dbReference type="SAM" id="MobiDB-lite"/>
    </source>
</evidence>
<keyword evidence="3" id="KW-1185">Reference proteome</keyword>
<reference evidence="2 3" key="1">
    <citation type="submission" date="2024-05" db="EMBL/GenBank/DDBJ databases">
        <title>Neorhizobium sp. Rsf11, a plant growth promoting and heavy metal resistant PAH-degrader.</title>
        <authorList>
            <person name="Golubev S.N."/>
            <person name="Muratova A.Y."/>
            <person name="Markelova M.I."/>
        </authorList>
    </citation>
    <scope>NUCLEOTIDE SEQUENCE [LARGE SCALE GENOMIC DNA]</scope>
    <source>
        <strain evidence="2 3">Rsf11</strain>
    </source>
</reference>
<dbReference type="InterPro" id="IPR010642">
    <property type="entry name" value="Invasion_prot_B"/>
</dbReference>
<evidence type="ECO:0000313" key="2">
    <source>
        <dbReference type="EMBL" id="MEQ1407419.1"/>
    </source>
</evidence>
<proteinExistence type="predicted"/>
<accession>A0ABV0M8W6</accession>
<gene>
    <name evidence="2" type="ORF">ABK249_21070</name>
</gene>
<dbReference type="Pfam" id="PF06776">
    <property type="entry name" value="IalB"/>
    <property type="match status" value="1"/>
</dbReference>
<dbReference type="EMBL" id="JBEAAL010000018">
    <property type="protein sequence ID" value="MEQ1407419.1"/>
    <property type="molecule type" value="Genomic_DNA"/>
</dbReference>
<dbReference type="InterPro" id="IPR038696">
    <property type="entry name" value="IalB_sf"/>
</dbReference>
<protein>
    <submittedName>
        <fullName evidence="2">Invasion associated locus B family protein</fullName>
    </submittedName>
</protein>
<evidence type="ECO:0000313" key="3">
    <source>
        <dbReference type="Proteomes" id="UP001496627"/>
    </source>
</evidence>